<gene>
    <name evidence="2" type="ORF">Scep_007820</name>
</gene>
<feature type="region of interest" description="Disordered" evidence="1">
    <location>
        <begin position="30"/>
        <end position="83"/>
    </location>
</feature>
<dbReference type="AlphaFoldDB" id="A0AAP0PLH1"/>
<dbReference type="Proteomes" id="UP001419268">
    <property type="component" value="Unassembled WGS sequence"/>
</dbReference>
<evidence type="ECO:0000256" key="1">
    <source>
        <dbReference type="SAM" id="MobiDB-lite"/>
    </source>
</evidence>
<accession>A0AAP0PLH1</accession>
<protein>
    <submittedName>
        <fullName evidence="2">Uncharacterized protein</fullName>
    </submittedName>
</protein>
<dbReference type="EMBL" id="JBBNAG010000003">
    <property type="protein sequence ID" value="KAK9149063.1"/>
    <property type="molecule type" value="Genomic_DNA"/>
</dbReference>
<evidence type="ECO:0000313" key="2">
    <source>
        <dbReference type="EMBL" id="KAK9149063.1"/>
    </source>
</evidence>
<reference evidence="2 3" key="1">
    <citation type="submission" date="2024-01" db="EMBL/GenBank/DDBJ databases">
        <title>Genome assemblies of Stephania.</title>
        <authorList>
            <person name="Yang L."/>
        </authorList>
    </citation>
    <scope>NUCLEOTIDE SEQUENCE [LARGE SCALE GENOMIC DNA]</scope>
    <source>
        <strain evidence="2">JXDWG</strain>
        <tissue evidence="2">Leaf</tissue>
    </source>
</reference>
<evidence type="ECO:0000313" key="3">
    <source>
        <dbReference type="Proteomes" id="UP001419268"/>
    </source>
</evidence>
<sequence>MAVLVWRVGDCGAPAGGRLWLCGRTGGTASRRMQRLGEPLTRTASRDSEPRRDQGHRRSDRRGVTTRRRLLATRRRIRKEIEK</sequence>
<feature type="compositionally biased region" description="Basic residues" evidence="1">
    <location>
        <begin position="64"/>
        <end position="83"/>
    </location>
</feature>
<organism evidence="2 3">
    <name type="scientific">Stephania cephalantha</name>
    <dbReference type="NCBI Taxonomy" id="152367"/>
    <lineage>
        <taxon>Eukaryota</taxon>
        <taxon>Viridiplantae</taxon>
        <taxon>Streptophyta</taxon>
        <taxon>Embryophyta</taxon>
        <taxon>Tracheophyta</taxon>
        <taxon>Spermatophyta</taxon>
        <taxon>Magnoliopsida</taxon>
        <taxon>Ranunculales</taxon>
        <taxon>Menispermaceae</taxon>
        <taxon>Menispermoideae</taxon>
        <taxon>Cissampelideae</taxon>
        <taxon>Stephania</taxon>
    </lineage>
</organism>
<proteinExistence type="predicted"/>
<comment type="caution">
    <text evidence="2">The sequence shown here is derived from an EMBL/GenBank/DDBJ whole genome shotgun (WGS) entry which is preliminary data.</text>
</comment>
<keyword evidence="3" id="KW-1185">Reference proteome</keyword>
<name>A0AAP0PLH1_9MAGN</name>
<feature type="compositionally biased region" description="Basic and acidic residues" evidence="1">
    <location>
        <begin position="44"/>
        <end position="63"/>
    </location>
</feature>